<organism evidence="3 4">
    <name type="scientific">Aspergillus lucknowensis</name>
    <dbReference type="NCBI Taxonomy" id="176173"/>
    <lineage>
        <taxon>Eukaryota</taxon>
        <taxon>Fungi</taxon>
        <taxon>Dikarya</taxon>
        <taxon>Ascomycota</taxon>
        <taxon>Pezizomycotina</taxon>
        <taxon>Eurotiomycetes</taxon>
        <taxon>Eurotiomycetidae</taxon>
        <taxon>Eurotiales</taxon>
        <taxon>Aspergillaceae</taxon>
        <taxon>Aspergillus</taxon>
        <taxon>Aspergillus subgen. Nidulantes</taxon>
    </lineage>
</organism>
<accession>A0ABR4LJ31</accession>
<evidence type="ECO:0000313" key="4">
    <source>
        <dbReference type="Proteomes" id="UP001610432"/>
    </source>
</evidence>
<dbReference type="InterPro" id="IPR013094">
    <property type="entry name" value="AB_hydrolase_3"/>
</dbReference>
<dbReference type="RefSeq" id="XP_070883490.1">
    <property type="nucleotide sequence ID" value="XM_071033520.1"/>
</dbReference>
<reference evidence="3 4" key="1">
    <citation type="submission" date="2024-07" db="EMBL/GenBank/DDBJ databases">
        <title>Section-level genome sequencing and comparative genomics of Aspergillus sections Usti and Cavernicolus.</title>
        <authorList>
            <consortium name="Lawrence Berkeley National Laboratory"/>
            <person name="Nybo J.L."/>
            <person name="Vesth T.C."/>
            <person name="Theobald S."/>
            <person name="Frisvad J.C."/>
            <person name="Larsen T.O."/>
            <person name="Kjaerboelling I."/>
            <person name="Rothschild-Mancinelli K."/>
            <person name="Lyhne E.K."/>
            <person name="Kogle M.E."/>
            <person name="Barry K."/>
            <person name="Clum A."/>
            <person name="Na H."/>
            <person name="Ledsgaard L."/>
            <person name="Lin J."/>
            <person name="Lipzen A."/>
            <person name="Kuo A."/>
            <person name="Riley R."/>
            <person name="Mondo S."/>
            <person name="Labutti K."/>
            <person name="Haridas S."/>
            <person name="Pangalinan J."/>
            <person name="Salamov A.A."/>
            <person name="Simmons B.A."/>
            <person name="Magnuson J.K."/>
            <person name="Chen J."/>
            <person name="Drula E."/>
            <person name="Henrissat B."/>
            <person name="Wiebenga A."/>
            <person name="Lubbers R.J."/>
            <person name="Gomes A.C."/>
            <person name="Macurrencykelacurrency M.R."/>
            <person name="Stajich J."/>
            <person name="Grigoriev I.V."/>
            <person name="Mortensen U.H."/>
            <person name="De Vries R.P."/>
            <person name="Baker S.E."/>
            <person name="Andersen M.R."/>
        </authorList>
    </citation>
    <scope>NUCLEOTIDE SEQUENCE [LARGE SCALE GENOMIC DNA]</scope>
    <source>
        <strain evidence="3 4">CBS 449.75</strain>
    </source>
</reference>
<dbReference type="PANTHER" id="PTHR48081:SF3">
    <property type="entry name" value="ALPHA_BETA HYDROLASE FOLD-3 DOMAIN-CONTAINING PROTEIN"/>
    <property type="match status" value="1"/>
</dbReference>
<keyword evidence="4" id="KW-1185">Reference proteome</keyword>
<dbReference type="InterPro" id="IPR050300">
    <property type="entry name" value="GDXG_lipolytic_enzyme"/>
</dbReference>
<comment type="caution">
    <text evidence="3">The sequence shown here is derived from an EMBL/GenBank/DDBJ whole genome shotgun (WGS) entry which is preliminary data.</text>
</comment>
<dbReference type="SUPFAM" id="SSF53474">
    <property type="entry name" value="alpha/beta-Hydrolases"/>
    <property type="match status" value="1"/>
</dbReference>
<dbReference type="PANTHER" id="PTHR48081">
    <property type="entry name" value="AB HYDROLASE SUPERFAMILY PROTEIN C4A8.06C"/>
    <property type="match status" value="1"/>
</dbReference>
<keyword evidence="1 3" id="KW-0378">Hydrolase</keyword>
<feature type="domain" description="Alpha/beta hydrolase fold-3" evidence="2">
    <location>
        <begin position="49"/>
        <end position="164"/>
    </location>
</feature>
<dbReference type="Proteomes" id="UP001610432">
    <property type="component" value="Unassembled WGS sequence"/>
</dbReference>
<proteinExistence type="predicted"/>
<dbReference type="GO" id="GO:0016787">
    <property type="term" value="F:hydrolase activity"/>
    <property type="evidence" value="ECO:0007669"/>
    <property type="project" value="UniProtKB-KW"/>
</dbReference>
<dbReference type="Gene3D" id="3.40.50.1820">
    <property type="entry name" value="alpha/beta hydrolase"/>
    <property type="match status" value="1"/>
</dbReference>
<dbReference type="EMBL" id="JBFXLQ010000040">
    <property type="protein sequence ID" value="KAL2864511.1"/>
    <property type="molecule type" value="Genomic_DNA"/>
</dbReference>
<gene>
    <name evidence="3" type="ORF">BJX67DRAFT_383763</name>
</gene>
<sequence length="328" mass="35610">MAFDGKKIGAKFARFTILQTSYKTVAAHDIRADFIIPKSVDVRKKSPVIVRFHGGGLSTGDSLYEPWFPKWLLELAESSSAIIASANYRFLPEVTGADVLDDVDDFWSWLHSREAASFLGSSVSGLQLDLDRVITAGDSAGGLLSVYLAISHAGDIRSATAAYPSLHWDDPPIWAVPTPDADTAASVIAAHLENLGGHGVQSSDPSLARAPLSTAITQGHRGPDFYFRGASESARRGRLSQLGRLDEPDVRLPRGGLVILHGKDDVVVKVGASERFVDKARRTLQGRQGGDRIVLQLRPGDHGFEVDASIEEEWLRSALEFAVETWLN</sequence>
<evidence type="ECO:0000256" key="1">
    <source>
        <dbReference type="ARBA" id="ARBA00022801"/>
    </source>
</evidence>
<dbReference type="InterPro" id="IPR029058">
    <property type="entry name" value="AB_hydrolase_fold"/>
</dbReference>
<evidence type="ECO:0000259" key="2">
    <source>
        <dbReference type="Pfam" id="PF07859"/>
    </source>
</evidence>
<name>A0ABR4LJ31_9EURO</name>
<evidence type="ECO:0000313" key="3">
    <source>
        <dbReference type="EMBL" id="KAL2864511.1"/>
    </source>
</evidence>
<dbReference type="GeneID" id="98148592"/>
<protein>
    <submittedName>
        <fullName evidence="3">Alpha/Beta hydrolase protein</fullName>
    </submittedName>
</protein>
<dbReference type="Pfam" id="PF07859">
    <property type="entry name" value="Abhydrolase_3"/>
    <property type="match status" value="1"/>
</dbReference>